<accession>A0AAD9LGW7</accession>
<feature type="compositionally biased region" description="Acidic residues" evidence="4">
    <location>
        <begin position="197"/>
        <end position="245"/>
    </location>
</feature>
<feature type="compositionally biased region" description="Acidic residues" evidence="4">
    <location>
        <begin position="173"/>
        <end position="187"/>
    </location>
</feature>
<dbReference type="GO" id="GO:0005634">
    <property type="term" value="C:nucleus"/>
    <property type="evidence" value="ECO:0007669"/>
    <property type="project" value="TreeGrafter"/>
</dbReference>
<dbReference type="PANTHER" id="PTHR11375">
    <property type="entry name" value="ACIDIC LEUCINE-RICH NUCLEAR PHOSPHOPROTEIN 32"/>
    <property type="match status" value="1"/>
</dbReference>
<evidence type="ECO:0000313" key="6">
    <source>
        <dbReference type="Proteomes" id="UP001195914"/>
    </source>
</evidence>
<dbReference type="EMBL" id="JAHBMH010000062">
    <property type="protein sequence ID" value="KAK1934884.1"/>
    <property type="molecule type" value="Genomic_DNA"/>
</dbReference>
<feature type="region of interest" description="Disordered" evidence="4">
    <location>
        <begin position="164"/>
        <end position="272"/>
    </location>
</feature>
<evidence type="ECO:0008006" key="7">
    <source>
        <dbReference type="Google" id="ProtNLM"/>
    </source>
</evidence>
<evidence type="ECO:0000256" key="1">
    <source>
        <dbReference type="ARBA" id="ARBA00022614"/>
    </source>
</evidence>
<sequence>MDVAINDRLKAIREEHGLEDGDDSVYGLLRELILDGTVIKSLTPNDTMVLSKFDNLVKLSLNGTGLTSLANFPKIPSLKVLEMTDNHLADTVIFSIIPELFPNLSMLHLGGNHLKTLDDVHLLGQMKNLVSLGLAMNPLASDENYRSVVFAALPMLKTLDQVDHSGVEHPVDSDAEYYEEDEDEEDDVLKKFYEADFNSDDDKNDDEFVPDDGHDEEDDFYEEDEDADEDGNEDDDDDDDDDDDGTATSSGKRPHPSADDGDSRSLKQAREQ</sequence>
<dbReference type="PROSITE" id="PS51450">
    <property type="entry name" value="LRR"/>
    <property type="match status" value="1"/>
</dbReference>
<keyword evidence="2" id="KW-0677">Repeat</keyword>
<protein>
    <recommendedName>
        <fullName evidence="7">Acidic leucine-rich nuclear phosphoprotein 32-related protein</fullName>
    </recommendedName>
</protein>
<evidence type="ECO:0000256" key="2">
    <source>
        <dbReference type="ARBA" id="ARBA00022737"/>
    </source>
</evidence>
<dbReference type="SUPFAM" id="SSF52058">
    <property type="entry name" value="L domain-like"/>
    <property type="match status" value="1"/>
</dbReference>
<proteinExistence type="inferred from homology"/>
<dbReference type="InterPro" id="IPR001611">
    <property type="entry name" value="Leu-rich_rpt"/>
</dbReference>
<evidence type="ECO:0000256" key="4">
    <source>
        <dbReference type="SAM" id="MobiDB-lite"/>
    </source>
</evidence>
<keyword evidence="1" id="KW-0433">Leucine-rich repeat</keyword>
<feature type="compositionally biased region" description="Basic and acidic residues" evidence="4">
    <location>
        <begin position="256"/>
        <end position="272"/>
    </location>
</feature>
<evidence type="ECO:0000313" key="5">
    <source>
        <dbReference type="EMBL" id="KAK1934884.1"/>
    </source>
</evidence>
<reference evidence="5" key="1">
    <citation type="journal article" date="2014" name="Nucleic Acids Res.">
        <title>The evolutionary dynamics of variant antigen genes in Babesia reveal a history of genomic innovation underlying host-parasite interaction.</title>
        <authorList>
            <person name="Jackson A.P."/>
            <person name="Otto T.D."/>
            <person name="Darby A."/>
            <person name="Ramaprasad A."/>
            <person name="Xia D."/>
            <person name="Echaide I.E."/>
            <person name="Farber M."/>
            <person name="Gahlot S."/>
            <person name="Gamble J."/>
            <person name="Gupta D."/>
            <person name="Gupta Y."/>
            <person name="Jackson L."/>
            <person name="Malandrin L."/>
            <person name="Malas T.B."/>
            <person name="Moussa E."/>
            <person name="Nair M."/>
            <person name="Reid A.J."/>
            <person name="Sanders M."/>
            <person name="Sharma J."/>
            <person name="Tracey A."/>
            <person name="Quail M.A."/>
            <person name="Weir W."/>
            <person name="Wastling J.M."/>
            <person name="Hall N."/>
            <person name="Willadsen P."/>
            <person name="Lingelbach K."/>
            <person name="Shiels B."/>
            <person name="Tait A."/>
            <person name="Berriman M."/>
            <person name="Allred D.R."/>
            <person name="Pain A."/>
        </authorList>
    </citation>
    <scope>NUCLEOTIDE SEQUENCE</scope>
    <source>
        <strain evidence="5">1802A</strain>
    </source>
</reference>
<dbReference type="AlphaFoldDB" id="A0AAD9LGW7"/>
<dbReference type="PANTHER" id="PTHR11375:SF0">
    <property type="entry name" value="ACIDIC LEUCINE-RICH NUCLEAR PHOSPHOPROTEIN 32 FAMILY MEMBER A"/>
    <property type="match status" value="1"/>
</dbReference>
<dbReference type="Pfam" id="PF14580">
    <property type="entry name" value="LRR_9"/>
    <property type="match status" value="1"/>
</dbReference>
<dbReference type="Gene3D" id="3.80.10.10">
    <property type="entry name" value="Ribonuclease Inhibitor"/>
    <property type="match status" value="1"/>
</dbReference>
<keyword evidence="6" id="KW-1185">Reference proteome</keyword>
<organism evidence="5 6">
    <name type="scientific">Babesia divergens</name>
    <dbReference type="NCBI Taxonomy" id="32595"/>
    <lineage>
        <taxon>Eukaryota</taxon>
        <taxon>Sar</taxon>
        <taxon>Alveolata</taxon>
        <taxon>Apicomplexa</taxon>
        <taxon>Aconoidasida</taxon>
        <taxon>Piroplasmida</taxon>
        <taxon>Babesiidae</taxon>
        <taxon>Babesia</taxon>
    </lineage>
</organism>
<dbReference type="Proteomes" id="UP001195914">
    <property type="component" value="Unassembled WGS sequence"/>
</dbReference>
<dbReference type="InterPro" id="IPR032675">
    <property type="entry name" value="LRR_dom_sf"/>
</dbReference>
<dbReference type="GO" id="GO:0042393">
    <property type="term" value="F:histone binding"/>
    <property type="evidence" value="ECO:0007669"/>
    <property type="project" value="TreeGrafter"/>
</dbReference>
<comment type="caution">
    <text evidence="5">The sequence shown here is derived from an EMBL/GenBank/DDBJ whole genome shotgun (WGS) entry which is preliminary data.</text>
</comment>
<dbReference type="InterPro" id="IPR045081">
    <property type="entry name" value="AN32"/>
</dbReference>
<comment type="similarity">
    <text evidence="3">Belongs to the ANP32 family.</text>
</comment>
<evidence type="ECO:0000256" key="3">
    <source>
        <dbReference type="ARBA" id="ARBA00025777"/>
    </source>
</evidence>
<reference evidence="5" key="2">
    <citation type="submission" date="2021-05" db="EMBL/GenBank/DDBJ databases">
        <authorList>
            <person name="Pain A."/>
        </authorList>
    </citation>
    <scope>NUCLEOTIDE SEQUENCE</scope>
    <source>
        <strain evidence="5">1802A</strain>
    </source>
</reference>
<gene>
    <name evidence="5" type="ORF">X943_002715</name>
</gene>
<name>A0AAD9LGW7_BABDI</name>